<dbReference type="PANTHER" id="PTHR13622">
    <property type="entry name" value="THIAMIN PYROPHOSPHOKINASE"/>
    <property type="match status" value="1"/>
</dbReference>
<dbReference type="KEGG" id="this:HZT40_06275"/>
<sequence>MSYLERIQACNNFDPTHYRTLLIGGKAYGQVHPTFAERLANWPEVFTVTAAHVALDARLADYALRTEAVAPVFRALYEDGVIDTWVEEAYPVTLSFGGHAELEIERAATQFLGVKTFGVHLNGLVKKADGVHVWVGTRSLDKPFWPGKLDQMVAGGQPVGLGLLENVIKEAQEEANISAQLARQAQAAGTLDYRQEGWRGLDNSTIHVYDLWLPEDFTPENTDGEVIGFELLPLAEVAYLTEATEEFKDNCNLVNIDLLLRMGLITPQHPEYAAILNGLYNVGHTKELNNETRTT</sequence>
<dbReference type="SUPFAM" id="SSF55811">
    <property type="entry name" value="Nudix"/>
    <property type="match status" value="1"/>
</dbReference>
<dbReference type="FunFam" id="3.90.79.10:FF:000019">
    <property type="entry name" value="Thiamin pyrophosphokinase, putative"/>
    <property type="match status" value="1"/>
</dbReference>
<name>A0A7L6AQE3_9GAMM</name>
<dbReference type="AlphaFoldDB" id="A0A7L6AQE3"/>
<dbReference type="InterPro" id="IPR000086">
    <property type="entry name" value="NUDIX_hydrolase_dom"/>
</dbReference>
<accession>A0A7L6AQE3</accession>
<evidence type="ECO:0000313" key="2">
    <source>
        <dbReference type="EMBL" id="QLQ31273.1"/>
    </source>
</evidence>
<dbReference type="Proteomes" id="UP000510621">
    <property type="component" value="Chromosome"/>
</dbReference>
<gene>
    <name evidence="2" type="ORF">HZT40_06275</name>
</gene>
<dbReference type="CDD" id="cd03676">
    <property type="entry name" value="NUDIX_Tnr3_like"/>
    <property type="match status" value="1"/>
</dbReference>
<organism evidence="2 3">
    <name type="scientific">Candidatus Thiothrix singaporensis</name>
    <dbReference type="NCBI Taxonomy" id="2799669"/>
    <lineage>
        <taxon>Bacteria</taxon>
        <taxon>Pseudomonadati</taxon>
        <taxon>Pseudomonadota</taxon>
        <taxon>Gammaproteobacteria</taxon>
        <taxon>Thiotrichales</taxon>
        <taxon>Thiotrichaceae</taxon>
        <taxon>Thiothrix</taxon>
    </lineage>
</organism>
<proteinExistence type="predicted"/>
<keyword evidence="3" id="KW-1185">Reference proteome</keyword>
<evidence type="ECO:0000259" key="1">
    <source>
        <dbReference type="PROSITE" id="PS51462"/>
    </source>
</evidence>
<dbReference type="Gene3D" id="3.90.79.10">
    <property type="entry name" value="Nucleoside Triphosphate Pyrophosphohydrolase"/>
    <property type="match status" value="1"/>
</dbReference>
<evidence type="ECO:0000313" key="3">
    <source>
        <dbReference type="Proteomes" id="UP000510621"/>
    </source>
</evidence>
<dbReference type="GO" id="GO:0044715">
    <property type="term" value="F:8-oxo-dGDP phosphatase activity"/>
    <property type="evidence" value="ECO:0007669"/>
    <property type="project" value="TreeGrafter"/>
</dbReference>
<dbReference type="InterPro" id="IPR015797">
    <property type="entry name" value="NUDIX_hydrolase-like_dom_sf"/>
</dbReference>
<dbReference type="Pfam" id="PF15916">
    <property type="entry name" value="DUF4743"/>
    <property type="match status" value="1"/>
</dbReference>
<dbReference type="InterPro" id="IPR031804">
    <property type="entry name" value="DUF4743"/>
</dbReference>
<dbReference type="EMBL" id="CP059265">
    <property type="protein sequence ID" value="QLQ31273.1"/>
    <property type="molecule type" value="Genomic_DNA"/>
</dbReference>
<dbReference type="PROSITE" id="PS51462">
    <property type="entry name" value="NUDIX"/>
    <property type="match status" value="1"/>
</dbReference>
<feature type="domain" description="Nudix hydrolase" evidence="1">
    <location>
        <begin position="114"/>
        <end position="257"/>
    </location>
</feature>
<dbReference type="PANTHER" id="PTHR13622:SF8">
    <property type="entry name" value="THIAMIN PYROPHOSPHOKINASE 1"/>
    <property type="match status" value="1"/>
</dbReference>
<reference evidence="2" key="1">
    <citation type="submission" date="2020-06" db="EMBL/GenBank/DDBJ databases">
        <title>Analysis procedures for assessing recovery of high quality, complete, closed genomes from Nanopore long read metagenome sequencing.</title>
        <authorList>
            <person name="Bessarab I."/>
            <person name="Arumugam K."/>
            <person name="Haryono M."/>
            <person name="Liu X."/>
            <person name="Roy S."/>
            <person name="Zuniga-Montanez R.E."/>
            <person name="Qiu G."/>
            <person name="Drautz-Moses D.I."/>
            <person name="Law Y.Y."/>
            <person name="Wuertz S."/>
            <person name="Lauro F.M."/>
            <person name="Huson D.H."/>
            <person name="Williams R.B."/>
        </authorList>
    </citation>
    <scope>NUCLEOTIDE SEQUENCE [LARGE SCALE GENOMIC DNA]</scope>
    <source>
        <strain evidence="2">SSD2</strain>
    </source>
</reference>
<protein>
    <submittedName>
        <fullName evidence="2">DUF4743 domain-containing protein</fullName>
    </submittedName>
</protein>